<dbReference type="SUPFAM" id="SSF52047">
    <property type="entry name" value="RNI-like"/>
    <property type="match status" value="1"/>
</dbReference>
<dbReference type="Gene3D" id="3.80.10.10">
    <property type="entry name" value="Ribonuclease Inhibitor"/>
    <property type="match status" value="1"/>
</dbReference>
<dbReference type="PRINTS" id="PR00633">
    <property type="entry name" value="RCCNDNSATION"/>
</dbReference>
<dbReference type="AlphaFoldDB" id="A0A1R3KCA5"/>
<dbReference type="Pfam" id="PF00646">
    <property type="entry name" value="F-box"/>
    <property type="match status" value="1"/>
</dbReference>
<dbReference type="PROSITE" id="PS50181">
    <property type="entry name" value="FBOX"/>
    <property type="match status" value="1"/>
</dbReference>
<dbReference type="Pfam" id="PF25390">
    <property type="entry name" value="WD40_RLD"/>
    <property type="match status" value="1"/>
</dbReference>
<organism evidence="4 5">
    <name type="scientific">Corchorus olitorius</name>
    <dbReference type="NCBI Taxonomy" id="93759"/>
    <lineage>
        <taxon>Eukaryota</taxon>
        <taxon>Viridiplantae</taxon>
        <taxon>Streptophyta</taxon>
        <taxon>Embryophyta</taxon>
        <taxon>Tracheophyta</taxon>
        <taxon>Spermatophyta</taxon>
        <taxon>Magnoliopsida</taxon>
        <taxon>eudicotyledons</taxon>
        <taxon>Gunneridae</taxon>
        <taxon>Pentapetalae</taxon>
        <taxon>rosids</taxon>
        <taxon>malvids</taxon>
        <taxon>Malvales</taxon>
        <taxon>Malvaceae</taxon>
        <taxon>Grewioideae</taxon>
        <taxon>Apeibeae</taxon>
        <taxon>Corchorus</taxon>
    </lineage>
</organism>
<sequence length="777" mass="88246">MFSSNIRNLNSFQVAAGLNFTVFLARQGHVYTCGTNTHGQLGHGDTQDRPTPKMVGSLEGVGTVVQIAAGPSYVLAVTDNGSVYSFGSGANFCLGHGEQQNELQPRPIQTFKRKGIHILRVSAGDEHVVALDSSGYVYTWGKGYCGALGHGDEIDKTLPEPLISLKSQLAVQVCARKRKTFVLVDGGSVYGFGWMGFWSLGFPDRGASDKVMKPRILDSLRGHRVSQISTGNGRGNNSSFRMQMKCKRLSSAFVKCNTAHWIDHTSGSIGHTSAIQDQQLLVEIGEMELLTNEYASKKKELLSLLLWLQLQYDLTDRISELPDELLVCVLSRLTLKEAARSSILSPRWKDLWQWGTLNFDPTNLNLDRNDYIQWVDRVLFSHQASSFDELRVCFDLDKRFTVKINRWLEVALSKRVRRLELDFTPTDLSHRNRMMNYTLPPELLLIHASSKYSLTRLCLKYVKVKGQILEYLLSSCVLLETLHVSHSELLPKSSEQLIDLKVCGSSSLRLKHLHISFCDYIESMEVSAPNLVSFGYCGRRKIQLHFKYVPQLRDVTYRHYDGFRPSDFLYSNLILNQLVNLSLNFINSIDQKLLLQCPQLPNLRHLTCDVLVLGRSSSMHLLHLTSLIHASPNLRKFKLNIEMTKDAHIELEAREVGEVIEFVGRNRYYHPNENLREVEIVGFVGAKSDMELLTYLLKTASLLDKVVINTNHSEAIDFVRKLLSQIQFPDLEFDCRRVIFSTHQLGVQLIWNQEAPCWDWMEVARARSNKPQIVIIT</sequence>
<dbReference type="InterPro" id="IPR032675">
    <property type="entry name" value="LRR_dom_sf"/>
</dbReference>
<dbReference type="Proteomes" id="UP000187203">
    <property type="component" value="Unassembled WGS sequence"/>
</dbReference>
<dbReference type="SUPFAM" id="SSF50985">
    <property type="entry name" value="RCC1/BLIP-II"/>
    <property type="match status" value="1"/>
</dbReference>
<name>A0A1R3KCA5_9ROSI</name>
<feature type="repeat" description="RCC1" evidence="2">
    <location>
        <begin position="135"/>
        <end position="186"/>
    </location>
</feature>
<dbReference type="PANTHER" id="PTHR34145:SF68">
    <property type="entry name" value="FBD DOMAIN-CONTAINING PROTEIN"/>
    <property type="match status" value="1"/>
</dbReference>
<dbReference type="InterPro" id="IPR053781">
    <property type="entry name" value="F-box_AtFBL13-like"/>
</dbReference>
<evidence type="ECO:0000313" key="5">
    <source>
        <dbReference type="Proteomes" id="UP000187203"/>
    </source>
</evidence>
<dbReference type="InterPro" id="IPR001810">
    <property type="entry name" value="F-box_dom"/>
</dbReference>
<dbReference type="InterPro" id="IPR036047">
    <property type="entry name" value="F-box-like_dom_sf"/>
</dbReference>
<dbReference type="Pfam" id="PF23622">
    <property type="entry name" value="LRR_At1g61320_AtMIF1"/>
    <property type="match status" value="1"/>
</dbReference>
<dbReference type="InterPro" id="IPR055357">
    <property type="entry name" value="LRR_At1g61320_AtMIF1"/>
</dbReference>
<feature type="domain" description="F-box" evidence="3">
    <location>
        <begin position="315"/>
        <end position="351"/>
    </location>
</feature>
<evidence type="ECO:0000256" key="2">
    <source>
        <dbReference type="PROSITE-ProRule" id="PRU00235"/>
    </source>
</evidence>
<comment type="caution">
    <text evidence="4">The sequence shown here is derived from an EMBL/GenBank/DDBJ whole genome shotgun (WGS) entry which is preliminary data.</text>
</comment>
<dbReference type="STRING" id="93759.A0A1R3KCA5"/>
<evidence type="ECO:0000313" key="4">
    <source>
        <dbReference type="EMBL" id="OMP04669.1"/>
    </source>
</evidence>
<keyword evidence="1" id="KW-0677">Repeat</keyword>
<dbReference type="PANTHER" id="PTHR34145">
    <property type="entry name" value="OS02G0105600 PROTEIN"/>
    <property type="match status" value="1"/>
</dbReference>
<dbReference type="InterPro" id="IPR009091">
    <property type="entry name" value="RCC1/BLIP-II"/>
</dbReference>
<dbReference type="PROSITE" id="PS50012">
    <property type="entry name" value="RCC1_3"/>
    <property type="match status" value="3"/>
</dbReference>
<gene>
    <name evidence="4" type="ORF">COLO4_09429</name>
</gene>
<proteinExistence type="predicted"/>
<dbReference type="InterPro" id="IPR058923">
    <property type="entry name" value="RCC1-like_dom"/>
</dbReference>
<feature type="repeat" description="RCC1" evidence="2">
    <location>
        <begin position="28"/>
        <end position="80"/>
    </location>
</feature>
<accession>A0A1R3KCA5</accession>
<dbReference type="EMBL" id="AWUE01014232">
    <property type="protein sequence ID" value="OMP04669.1"/>
    <property type="molecule type" value="Genomic_DNA"/>
</dbReference>
<dbReference type="Gene3D" id="2.130.10.30">
    <property type="entry name" value="Regulator of chromosome condensation 1/beta-lactamase-inhibitor protein II"/>
    <property type="match status" value="1"/>
</dbReference>
<dbReference type="InterPro" id="IPR000408">
    <property type="entry name" value="Reg_chr_condens"/>
</dbReference>
<reference evidence="5" key="1">
    <citation type="submission" date="2013-09" db="EMBL/GenBank/DDBJ databases">
        <title>Corchorus olitorius genome sequencing.</title>
        <authorList>
            <person name="Alam M."/>
            <person name="Haque M.S."/>
            <person name="Islam M.S."/>
            <person name="Emdad E.M."/>
            <person name="Islam M.M."/>
            <person name="Ahmed B."/>
            <person name="Halim A."/>
            <person name="Hossen Q.M.M."/>
            <person name="Hossain M.Z."/>
            <person name="Ahmed R."/>
            <person name="Khan M.M."/>
            <person name="Islam R."/>
            <person name="Rashid M.M."/>
            <person name="Khan S.A."/>
            <person name="Rahman M.S."/>
            <person name="Alam M."/>
            <person name="Yahiya A.S."/>
            <person name="Khan M.S."/>
            <person name="Azam M.S."/>
            <person name="Haque T."/>
            <person name="Lashkar M.Z.H."/>
            <person name="Akhand A.I."/>
            <person name="Morshed G."/>
            <person name="Roy S."/>
            <person name="Uddin K.S."/>
            <person name="Rabeya T."/>
            <person name="Hossain A.S."/>
            <person name="Chowdhury A."/>
            <person name="Snigdha A.R."/>
            <person name="Mortoza M.S."/>
            <person name="Matin S.A."/>
            <person name="Hoque S.M.E."/>
            <person name="Islam M.K."/>
            <person name="Roy D.K."/>
            <person name="Haider R."/>
            <person name="Moosa M.M."/>
            <person name="Elias S.M."/>
            <person name="Hasan A.M."/>
            <person name="Jahan S."/>
            <person name="Shafiuddin M."/>
            <person name="Mahmood N."/>
            <person name="Shommy N.S."/>
        </authorList>
    </citation>
    <scope>NUCLEOTIDE SEQUENCE [LARGE SCALE GENOMIC DNA]</scope>
    <source>
        <strain evidence="5">cv. O-4</strain>
    </source>
</reference>
<evidence type="ECO:0000259" key="3">
    <source>
        <dbReference type="PROSITE" id="PS50181"/>
    </source>
</evidence>
<dbReference type="CDD" id="cd22160">
    <property type="entry name" value="F-box_AtFBL13-like"/>
    <property type="match status" value="1"/>
</dbReference>
<dbReference type="InterPro" id="IPR053772">
    <property type="entry name" value="At1g61320/At1g61330-like"/>
</dbReference>
<dbReference type="SMART" id="SM00256">
    <property type="entry name" value="FBOX"/>
    <property type="match status" value="1"/>
</dbReference>
<evidence type="ECO:0000256" key="1">
    <source>
        <dbReference type="ARBA" id="ARBA00022737"/>
    </source>
</evidence>
<protein>
    <submittedName>
        <fullName evidence="4">Regulator of chromosome condensation, RCC1</fullName>
    </submittedName>
</protein>
<dbReference type="OrthoDB" id="5981550at2759"/>
<dbReference type="SUPFAM" id="SSF81383">
    <property type="entry name" value="F-box domain"/>
    <property type="match status" value="1"/>
</dbReference>
<feature type="repeat" description="RCC1" evidence="2">
    <location>
        <begin position="81"/>
        <end position="134"/>
    </location>
</feature>
<keyword evidence="5" id="KW-1185">Reference proteome</keyword>